<comment type="caution">
    <text evidence="4">The sequence shown here is derived from an EMBL/GenBank/DDBJ whole genome shotgun (WGS) entry which is preliminary data.</text>
</comment>
<feature type="domain" description="NB-ARC" evidence="2">
    <location>
        <begin position="748"/>
        <end position="901"/>
    </location>
</feature>
<dbReference type="PANTHER" id="PTHR46082:SF6">
    <property type="entry name" value="AAA+ ATPASE DOMAIN-CONTAINING PROTEIN-RELATED"/>
    <property type="match status" value="1"/>
</dbReference>
<feature type="compositionally biased region" description="Low complexity" evidence="1">
    <location>
        <begin position="1"/>
        <end position="12"/>
    </location>
</feature>
<dbReference type="NCBIfam" id="NF040586">
    <property type="entry name" value="FxSxx_TPR"/>
    <property type="match status" value="1"/>
</dbReference>
<dbReference type="InterPro" id="IPR056681">
    <property type="entry name" value="DUF7779"/>
</dbReference>
<reference evidence="5" key="1">
    <citation type="journal article" date="2019" name="Int. J. Syst. Evol. Microbiol.">
        <title>The Global Catalogue of Microorganisms (GCM) 10K type strain sequencing project: providing services to taxonomists for standard genome sequencing and annotation.</title>
        <authorList>
            <consortium name="The Broad Institute Genomics Platform"/>
            <consortium name="The Broad Institute Genome Sequencing Center for Infectious Disease"/>
            <person name="Wu L."/>
            <person name="Ma J."/>
        </authorList>
    </citation>
    <scope>NUCLEOTIDE SEQUENCE [LARGE SCALE GENOMIC DNA]</scope>
    <source>
        <strain evidence="5">JCM 17137</strain>
    </source>
</reference>
<dbReference type="InterPro" id="IPR002182">
    <property type="entry name" value="NB-ARC"/>
</dbReference>
<evidence type="ECO:0000313" key="5">
    <source>
        <dbReference type="Proteomes" id="UP001500908"/>
    </source>
</evidence>
<dbReference type="Pfam" id="PF25000">
    <property type="entry name" value="DUF7779"/>
    <property type="match status" value="1"/>
</dbReference>
<dbReference type="Pfam" id="PF00931">
    <property type="entry name" value="NB-ARC"/>
    <property type="match status" value="1"/>
</dbReference>
<feature type="region of interest" description="Disordered" evidence="1">
    <location>
        <begin position="47"/>
        <end position="104"/>
    </location>
</feature>
<gene>
    <name evidence="4" type="primary">fxsT</name>
    <name evidence="4" type="ORF">GCM10022402_23730</name>
</gene>
<feature type="compositionally biased region" description="Low complexity" evidence="1">
    <location>
        <begin position="688"/>
        <end position="705"/>
    </location>
</feature>
<proteinExistence type="predicted"/>
<name>A0ABP7FMW4_9ACTN</name>
<dbReference type="EMBL" id="BAABDD010000009">
    <property type="protein sequence ID" value="GAA3743308.1"/>
    <property type="molecule type" value="Genomic_DNA"/>
</dbReference>
<dbReference type="NCBIfam" id="NF041121">
    <property type="entry name" value="SAV_2336_NTERM"/>
    <property type="match status" value="1"/>
</dbReference>
<feature type="compositionally biased region" description="Basic and acidic residues" evidence="1">
    <location>
        <begin position="632"/>
        <end position="646"/>
    </location>
</feature>
<accession>A0ABP7FMW4</accession>
<dbReference type="SUPFAM" id="SSF48452">
    <property type="entry name" value="TPR-like"/>
    <property type="match status" value="2"/>
</dbReference>
<dbReference type="Proteomes" id="UP001500908">
    <property type="component" value="Unassembled WGS sequence"/>
</dbReference>
<dbReference type="PANTHER" id="PTHR46082">
    <property type="entry name" value="ATP/GTP-BINDING PROTEIN-RELATED"/>
    <property type="match status" value="1"/>
</dbReference>
<dbReference type="InterPro" id="IPR027417">
    <property type="entry name" value="P-loop_NTPase"/>
</dbReference>
<feature type="domain" description="DUF7779" evidence="3">
    <location>
        <begin position="979"/>
        <end position="1068"/>
    </location>
</feature>
<dbReference type="Pfam" id="PF13424">
    <property type="entry name" value="TPR_12"/>
    <property type="match status" value="2"/>
</dbReference>
<dbReference type="Gene3D" id="3.40.50.300">
    <property type="entry name" value="P-loop containing nucleotide triphosphate hydrolases"/>
    <property type="match status" value="1"/>
</dbReference>
<evidence type="ECO:0000256" key="1">
    <source>
        <dbReference type="SAM" id="MobiDB-lite"/>
    </source>
</evidence>
<dbReference type="InterPro" id="IPR047738">
    <property type="entry name" value="SAV_2336-like_N"/>
</dbReference>
<dbReference type="SUPFAM" id="SSF52540">
    <property type="entry name" value="P-loop containing nucleoside triphosphate hydrolases"/>
    <property type="match status" value="1"/>
</dbReference>
<feature type="region of interest" description="Disordered" evidence="1">
    <location>
        <begin position="1"/>
        <end position="22"/>
    </location>
</feature>
<keyword evidence="5" id="KW-1185">Reference proteome</keyword>
<dbReference type="InterPro" id="IPR053137">
    <property type="entry name" value="NLR-like"/>
</dbReference>
<dbReference type="Pfam" id="PF13374">
    <property type="entry name" value="TPR_10"/>
    <property type="match status" value="3"/>
</dbReference>
<organism evidence="4 5">
    <name type="scientific">Salinactinospora qingdaonensis</name>
    <dbReference type="NCBI Taxonomy" id="702744"/>
    <lineage>
        <taxon>Bacteria</taxon>
        <taxon>Bacillati</taxon>
        <taxon>Actinomycetota</taxon>
        <taxon>Actinomycetes</taxon>
        <taxon>Streptosporangiales</taxon>
        <taxon>Nocardiopsidaceae</taxon>
        <taxon>Salinactinospora</taxon>
    </lineage>
</organism>
<dbReference type="Gene3D" id="1.25.40.10">
    <property type="entry name" value="Tetratricopeptide repeat domain"/>
    <property type="match status" value="2"/>
</dbReference>
<dbReference type="RefSeq" id="WP_344970895.1">
    <property type="nucleotide sequence ID" value="NZ_BAABDD010000009.1"/>
</dbReference>
<evidence type="ECO:0000259" key="2">
    <source>
        <dbReference type="Pfam" id="PF00931"/>
    </source>
</evidence>
<feature type="region of interest" description="Disordered" evidence="1">
    <location>
        <begin position="632"/>
        <end position="711"/>
    </location>
</feature>
<protein>
    <submittedName>
        <fullName evidence="4">FxSxx-COOH system tetratricopeptide repeat protein</fullName>
    </submittedName>
</protein>
<dbReference type="InterPro" id="IPR011990">
    <property type="entry name" value="TPR-like_helical_dom_sf"/>
</dbReference>
<sequence>MRGPLGHSASGGHHLHEPTASHPTAEEIGDALYLQALIHATGAAPAGALEPADTGQPTATDSGGEPATEPEQPPVAHDREPPPTSSAETAADEETAASQPDTDTLAVTVEPAERLSAEAGNAAHAERGHPLPRLPVLPRRQQLTKALRALAVRFPSPRRRQLDVAATASLAAARMISRLAAGTAARGRAAPVEPVIIEPVNRTVNEAALHVTVLADDSLSMLFHRELADEFADLLRESHGFAAVRLLRFDSDKAENERVTLRTAAGSPAGAPERLFPRDSVGRHVVFVVSDTIGVGWHTKRVQSWLAGLTRMAAVAVVHALDADHWQRTGIDPEMVRLRCTPPSAVGQVRRNHEYTVWPAAAADSVASWPGLDPPEAPTSWEPTAVALPVVDPRSGEAIVSLARFLVHEPGAREITIPAIMATPVPTAAPAPHRGAPEGGATAARGWGKVAAEPARPPRSAGEAHAGTDDALGWVTAFRQSASPTAFTLAVALATVPLAPPIIRLVCENVTGRAHPAELSEIFFGGLIQLVGPVDRDDTVVWEFRAGVREALLAIGGRRSQIRELLAEICERFAAHTPWFHDLGRLLLTPTEMVDPPETERSTPYIRATLPALATLSAAHRASAWEIRRMIDNPENHSGETGDNRFSDSSPTPRGNDVQFEIQHTFEGGGPSAGTPSLTASASHDRQAALSSHTSSASPSTPGPTGEALMTDAALTPGGTMSPPFSIWHGVPGRNPAFVGRSEALLELRRRLSSGESTLLLQALHGMGGVGKTALAVEYIFRNSEDYDLVWWIPAEQTNQINESFAALGEKLGLSSSRMSTEQTVSAVREALRRGTPYRRWLLVFDNAKSPESLDPYLPVDGPGHIIITSRDLTWGTPGTASGALDVDVFQRQESIELLRARGPKGLSVEEAERLAEELGDLPLALDQAAVWLYESAMPVTHYLAEFESKREELLRVLSPTDATQVGVVAAWNVSLDQLQHSNRGALELLQVCAFLASSPIPQTLFTLARDVSAPEALSRALGDPLLLGRAIREVTRFGLAQIDHENNTLQLHRLVQDALILPLDSEQREELRHTAHQLLAKSDPQSPTVPASRGRYAELLPHVWRSRAWDCTDPWVRRLVLHEVEVSYIRGDYEESQRLGETAVAYWEEKLGADHIDTIQGGLTVNSPLRRLGQYQKAREYTEWALNVLTRDFGPEAPETLEAQIDLVRDLLYAGDFHAAADLAEHTYEASQRVLPRDDPQTLRAAHHHASTLRLSGDVERAVAVIRRTVELREVTQGRDAPVTLGARNGLALSLMEAGQYQEALEIQRDLTAKTRAIFGDTAPGPLENSGVLAVMQRRMGMLEESVKLSDFVYRTYLSRFGADSTSTLHSAALHMVGLRAIGRHDEALRLGEDTARRYTALFGVEHPHVAAANVNLAITLRLENRVNEAKELDEDALALLRRKLGYDHSSTIACALNLASDLFASGDVTGAIELDTETVQRCRRTLTEKHPLTLLARRNLALDRQHIEPEAAAAELAEVERDYTDVFGPEHPATQSVPRWMRGNADIFLSQI</sequence>
<evidence type="ECO:0000313" key="4">
    <source>
        <dbReference type="EMBL" id="GAA3743308.1"/>
    </source>
</evidence>
<evidence type="ECO:0000259" key="3">
    <source>
        <dbReference type="Pfam" id="PF25000"/>
    </source>
</evidence>